<feature type="compositionally biased region" description="Pro residues" evidence="1">
    <location>
        <begin position="100"/>
        <end position="127"/>
    </location>
</feature>
<dbReference type="InterPro" id="IPR040277">
    <property type="entry name" value="Os04g0629400-like"/>
</dbReference>
<dbReference type="Proteomes" id="UP000734854">
    <property type="component" value="Unassembled WGS sequence"/>
</dbReference>
<organism evidence="2 3">
    <name type="scientific">Zingiber officinale</name>
    <name type="common">Ginger</name>
    <name type="synonym">Amomum zingiber</name>
    <dbReference type="NCBI Taxonomy" id="94328"/>
    <lineage>
        <taxon>Eukaryota</taxon>
        <taxon>Viridiplantae</taxon>
        <taxon>Streptophyta</taxon>
        <taxon>Embryophyta</taxon>
        <taxon>Tracheophyta</taxon>
        <taxon>Spermatophyta</taxon>
        <taxon>Magnoliopsida</taxon>
        <taxon>Liliopsida</taxon>
        <taxon>Zingiberales</taxon>
        <taxon>Zingiberaceae</taxon>
        <taxon>Zingiber</taxon>
    </lineage>
</organism>
<dbReference type="PANTHER" id="PTHR36036">
    <property type="entry name" value="PROLINE-RICH FAMILY PROTEIN"/>
    <property type="match status" value="1"/>
</dbReference>
<keyword evidence="3" id="KW-1185">Reference proteome</keyword>
<dbReference type="PANTHER" id="PTHR36036:SF1">
    <property type="entry name" value="PROLINE-RICH FAMILY PROTEIN"/>
    <property type="match status" value="1"/>
</dbReference>
<feature type="compositionally biased region" description="Low complexity" evidence="1">
    <location>
        <begin position="66"/>
        <end position="80"/>
    </location>
</feature>
<accession>A0A8J5KKK6</accession>
<evidence type="ECO:0000313" key="2">
    <source>
        <dbReference type="EMBL" id="KAG6483122.1"/>
    </source>
</evidence>
<feature type="compositionally biased region" description="Low complexity" evidence="1">
    <location>
        <begin position="128"/>
        <end position="147"/>
    </location>
</feature>
<gene>
    <name evidence="2" type="ORF">ZIOFF_059762</name>
</gene>
<dbReference type="EMBL" id="JACMSC010000016">
    <property type="protein sequence ID" value="KAG6483122.1"/>
    <property type="molecule type" value="Genomic_DNA"/>
</dbReference>
<evidence type="ECO:0000313" key="3">
    <source>
        <dbReference type="Proteomes" id="UP000734854"/>
    </source>
</evidence>
<sequence length="157" mass="15552">MCYVGKATKIFFFLTGFLLLLGFVVGFGLSRHGWAHKAASAAKPCQYSAAGGGACSSIFPDPIPADADAAAPPIPADTFAAPPPPSAAEMPQPESALTPPSTPSVLPSPPATLPPPAPAELPPPPTTTDPTSATAAPPLASPGLPSPVWGATGPAHS</sequence>
<protein>
    <submittedName>
        <fullName evidence="2">Uncharacterized protein</fullName>
    </submittedName>
</protein>
<dbReference type="AlphaFoldDB" id="A0A8J5KKK6"/>
<reference evidence="2 3" key="1">
    <citation type="submission" date="2020-08" db="EMBL/GenBank/DDBJ databases">
        <title>Plant Genome Project.</title>
        <authorList>
            <person name="Zhang R.-G."/>
        </authorList>
    </citation>
    <scope>NUCLEOTIDE SEQUENCE [LARGE SCALE GENOMIC DNA]</scope>
    <source>
        <tissue evidence="2">Rhizome</tissue>
    </source>
</reference>
<evidence type="ECO:0000256" key="1">
    <source>
        <dbReference type="SAM" id="MobiDB-lite"/>
    </source>
</evidence>
<feature type="region of interest" description="Disordered" evidence="1">
    <location>
        <begin position="66"/>
        <end position="157"/>
    </location>
</feature>
<name>A0A8J5KKK6_ZINOF</name>
<proteinExistence type="predicted"/>
<comment type="caution">
    <text evidence="2">The sequence shown here is derived from an EMBL/GenBank/DDBJ whole genome shotgun (WGS) entry which is preliminary data.</text>
</comment>